<keyword evidence="2" id="KW-1185">Reference proteome</keyword>
<protein>
    <recommendedName>
        <fullName evidence="3">Sulfotransferase family protein</fullName>
    </recommendedName>
</protein>
<evidence type="ECO:0000313" key="1">
    <source>
        <dbReference type="EMBL" id="GGD30943.1"/>
    </source>
</evidence>
<evidence type="ECO:0000313" key="2">
    <source>
        <dbReference type="Proteomes" id="UP000598997"/>
    </source>
</evidence>
<organism evidence="1 2">
    <name type="scientific">Croceicoccus pelagius</name>
    <dbReference type="NCBI Taxonomy" id="1703341"/>
    <lineage>
        <taxon>Bacteria</taxon>
        <taxon>Pseudomonadati</taxon>
        <taxon>Pseudomonadota</taxon>
        <taxon>Alphaproteobacteria</taxon>
        <taxon>Sphingomonadales</taxon>
        <taxon>Erythrobacteraceae</taxon>
        <taxon>Croceicoccus</taxon>
    </lineage>
</organism>
<evidence type="ECO:0008006" key="3">
    <source>
        <dbReference type="Google" id="ProtNLM"/>
    </source>
</evidence>
<dbReference type="AlphaFoldDB" id="A0A916Y4W3"/>
<name>A0A916Y4W3_9SPHN</name>
<gene>
    <name evidence="1" type="ORF">GCM10010989_01340</name>
</gene>
<dbReference type="EMBL" id="BMIO01000001">
    <property type="protein sequence ID" value="GGD30943.1"/>
    <property type="molecule type" value="Genomic_DNA"/>
</dbReference>
<dbReference type="Proteomes" id="UP000598997">
    <property type="component" value="Unassembled WGS sequence"/>
</dbReference>
<comment type="caution">
    <text evidence="1">The sequence shown here is derived from an EMBL/GenBank/DDBJ whole genome shotgun (WGS) entry which is preliminary data.</text>
</comment>
<accession>A0A916Y4W3</accession>
<proteinExistence type="predicted"/>
<sequence>MHIPKTAGIFIRRSLADDRRFAGIRTIEGLGERDTAHLPLRLVSEHFPADFAKFSRYRSYASIRDPGARFVSSVAEHIKQFRKVPKEQVSDAMIIEVAREIVAHLPSDKPQYAHFLPQVEFVELGGRRVVTDLYAFSNLEAMVAAMEAYTGKPMDRQPKNVADKALHPALHRGWRKVRSVAPWAAPLGRSRLARKLFVRRNEVELPKDLKDFIDNFYAADIALHREVLNAAATTGEKVAC</sequence>
<reference evidence="1 2" key="1">
    <citation type="journal article" date="2014" name="Int. J. Syst. Evol. Microbiol.">
        <title>Complete genome sequence of Corynebacterium casei LMG S-19264T (=DSM 44701T), isolated from a smear-ripened cheese.</title>
        <authorList>
            <consortium name="US DOE Joint Genome Institute (JGI-PGF)"/>
            <person name="Walter F."/>
            <person name="Albersmeier A."/>
            <person name="Kalinowski J."/>
            <person name="Ruckert C."/>
        </authorList>
    </citation>
    <scope>NUCLEOTIDE SEQUENCE [LARGE SCALE GENOMIC DNA]</scope>
    <source>
        <strain evidence="1 2">CGMCC 1.15358</strain>
    </source>
</reference>
<dbReference type="RefSeq" id="WP_066765830.1">
    <property type="nucleotide sequence ID" value="NZ_BMIO01000001.1"/>
</dbReference>